<keyword evidence="1" id="KW-1133">Transmembrane helix</keyword>
<sequence>MPGTWRRCCSPSSRRWSARCNWPRPPAPGTRYWAGLARVADVVAWTPFGAPYTLGLDIVAGRAWAVPIKLVMVLGVLLLLLRWWSATLEGAMLGAVGHSGPRERAASGREPVAQLVPRWLPHNRFGALTAREVRYWWRDSRRRASLITFGVVGFFLPVFIAVSSDSAGTPTTILVVVGALAAASLANQFGFDGSAYAANVVAGVPGRVELAARVTGLSVYVLPALPAIALIVGSVVGEPEAIPSVIGMLAAAYGVGLALVLPISVRLAYALPDAANPFALSSGGGTAKGLLSLGALFGAMIITVPLQLAAGLAEDFWRWAGLPLGLLYGGGALLLGLRLTGSLLDRRMPELLATVTARQ</sequence>
<feature type="transmembrane region" description="Helical" evidence="1">
    <location>
        <begin position="144"/>
        <end position="162"/>
    </location>
</feature>
<name>A0A7W7I6G0_9ACTN</name>
<feature type="transmembrane region" description="Helical" evidence="1">
    <location>
        <begin position="290"/>
        <end position="310"/>
    </location>
</feature>
<dbReference type="Proteomes" id="UP000578112">
    <property type="component" value="Unassembled WGS sequence"/>
</dbReference>
<evidence type="ECO:0000313" key="3">
    <source>
        <dbReference type="Proteomes" id="UP000578112"/>
    </source>
</evidence>
<evidence type="ECO:0000313" key="2">
    <source>
        <dbReference type="EMBL" id="MBB4767367.1"/>
    </source>
</evidence>
<protein>
    <submittedName>
        <fullName evidence="2">Uncharacterized protein</fullName>
    </submittedName>
</protein>
<feature type="transmembrane region" description="Helical" evidence="1">
    <location>
        <begin position="242"/>
        <end position="269"/>
    </location>
</feature>
<evidence type="ECO:0000256" key="1">
    <source>
        <dbReference type="SAM" id="Phobius"/>
    </source>
</evidence>
<keyword evidence="1" id="KW-0472">Membrane</keyword>
<organism evidence="2 3">
    <name type="scientific">Actinoplanes digitatis</name>
    <dbReference type="NCBI Taxonomy" id="1868"/>
    <lineage>
        <taxon>Bacteria</taxon>
        <taxon>Bacillati</taxon>
        <taxon>Actinomycetota</taxon>
        <taxon>Actinomycetes</taxon>
        <taxon>Micromonosporales</taxon>
        <taxon>Micromonosporaceae</taxon>
        <taxon>Actinoplanes</taxon>
    </lineage>
</organism>
<proteinExistence type="predicted"/>
<reference evidence="2 3" key="1">
    <citation type="submission" date="2020-08" db="EMBL/GenBank/DDBJ databases">
        <title>Sequencing the genomes of 1000 actinobacteria strains.</title>
        <authorList>
            <person name="Klenk H.-P."/>
        </authorList>
    </citation>
    <scope>NUCLEOTIDE SEQUENCE [LARGE SCALE GENOMIC DNA]</scope>
    <source>
        <strain evidence="2 3">DSM 43149</strain>
    </source>
</reference>
<feature type="transmembrane region" description="Helical" evidence="1">
    <location>
        <begin position="316"/>
        <end position="337"/>
    </location>
</feature>
<feature type="transmembrane region" description="Helical" evidence="1">
    <location>
        <begin position="168"/>
        <end position="186"/>
    </location>
</feature>
<dbReference type="EMBL" id="JACHNH010000001">
    <property type="protein sequence ID" value="MBB4767367.1"/>
    <property type="molecule type" value="Genomic_DNA"/>
</dbReference>
<keyword evidence="3" id="KW-1185">Reference proteome</keyword>
<feature type="transmembrane region" description="Helical" evidence="1">
    <location>
        <begin position="217"/>
        <end position="236"/>
    </location>
</feature>
<keyword evidence="1" id="KW-0812">Transmembrane</keyword>
<comment type="caution">
    <text evidence="2">The sequence shown here is derived from an EMBL/GenBank/DDBJ whole genome shotgun (WGS) entry which is preliminary data.</text>
</comment>
<gene>
    <name evidence="2" type="ORF">BJ971_007923</name>
</gene>
<dbReference type="AlphaFoldDB" id="A0A7W7I6G0"/>
<feature type="transmembrane region" description="Helical" evidence="1">
    <location>
        <begin position="64"/>
        <end position="84"/>
    </location>
</feature>
<accession>A0A7W7I6G0</accession>